<feature type="domain" description="HD" evidence="1">
    <location>
        <begin position="29"/>
        <end position="135"/>
    </location>
</feature>
<dbReference type="AlphaFoldDB" id="A0A1M6LN15"/>
<proteinExistence type="predicted"/>
<organism evidence="2 3">
    <name type="scientific">Anaerobranca californiensis DSM 14826</name>
    <dbReference type="NCBI Taxonomy" id="1120989"/>
    <lineage>
        <taxon>Bacteria</taxon>
        <taxon>Bacillati</taxon>
        <taxon>Bacillota</taxon>
        <taxon>Clostridia</taxon>
        <taxon>Eubacteriales</taxon>
        <taxon>Proteinivoracaceae</taxon>
        <taxon>Anaerobranca</taxon>
    </lineage>
</organism>
<dbReference type="PROSITE" id="PS51831">
    <property type="entry name" value="HD"/>
    <property type="match status" value="1"/>
</dbReference>
<dbReference type="RefSeq" id="WP_072906146.1">
    <property type="nucleotide sequence ID" value="NZ_FRAI01000005.1"/>
</dbReference>
<dbReference type="OrthoDB" id="247014at2"/>
<dbReference type="InterPro" id="IPR006674">
    <property type="entry name" value="HD_domain"/>
</dbReference>
<evidence type="ECO:0000259" key="1">
    <source>
        <dbReference type="PROSITE" id="PS51831"/>
    </source>
</evidence>
<dbReference type="STRING" id="1120989.SAMN02745227_00579"/>
<sequence>MITVEDVKEHPITKTFIKKGDEHLGTMGFTEHSYRHKNLVSNIAANILERLGFPKREAELAAIAGYLHDIGNVVSRYNHGQSGAMIAYDILRDLKMDPEEIAIIIAAIGNHEEEYGQSVNNVAAALILADKSDVHRSRVRNPDVSTFDIHDRVNYGAVHSFLNVDPQQRKVTLELKIDQNITTVMEYFEIFLTRMVMCRRAAEFLDASFGLVINDAKLL</sequence>
<dbReference type="SMART" id="SM00471">
    <property type="entry name" value="HDc"/>
    <property type="match status" value="1"/>
</dbReference>
<dbReference type="GO" id="GO:0016787">
    <property type="term" value="F:hydrolase activity"/>
    <property type="evidence" value="ECO:0007669"/>
    <property type="project" value="UniProtKB-KW"/>
</dbReference>
<gene>
    <name evidence="2" type="ORF">SAMN02745227_00579</name>
</gene>
<protein>
    <submittedName>
        <fullName evidence="2">Metal dependent phosphohydrolase</fullName>
    </submittedName>
</protein>
<keyword evidence="2" id="KW-0378">Hydrolase</keyword>
<name>A0A1M6LN15_9FIRM</name>
<reference evidence="3" key="1">
    <citation type="submission" date="2016-11" db="EMBL/GenBank/DDBJ databases">
        <authorList>
            <person name="Varghese N."/>
            <person name="Submissions S."/>
        </authorList>
    </citation>
    <scope>NUCLEOTIDE SEQUENCE [LARGE SCALE GENOMIC DNA]</scope>
    <source>
        <strain evidence="3">DSM 14826</strain>
    </source>
</reference>
<dbReference type="CDD" id="cd00077">
    <property type="entry name" value="HDc"/>
    <property type="match status" value="1"/>
</dbReference>
<dbReference type="EMBL" id="FRAI01000005">
    <property type="protein sequence ID" value="SHJ72628.1"/>
    <property type="molecule type" value="Genomic_DNA"/>
</dbReference>
<dbReference type="Gene3D" id="1.10.3210.10">
    <property type="entry name" value="Hypothetical protein af1432"/>
    <property type="match status" value="1"/>
</dbReference>
<dbReference type="Proteomes" id="UP000243547">
    <property type="component" value="Unassembled WGS sequence"/>
</dbReference>
<dbReference type="Pfam" id="PF01966">
    <property type="entry name" value="HD"/>
    <property type="match status" value="1"/>
</dbReference>
<dbReference type="SUPFAM" id="SSF109604">
    <property type="entry name" value="HD-domain/PDEase-like"/>
    <property type="match status" value="1"/>
</dbReference>
<dbReference type="InterPro" id="IPR003607">
    <property type="entry name" value="HD/PDEase_dom"/>
</dbReference>
<evidence type="ECO:0000313" key="2">
    <source>
        <dbReference type="EMBL" id="SHJ72628.1"/>
    </source>
</evidence>
<keyword evidence="3" id="KW-1185">Reference proteome</keyword>
<evidence type="ECO:0000313" key="3">
    <source>
        <dbReference type="Proteomes" id="UP000243547"/>
    </source>
</evidence>
<accession>A0A1M6LN15</accession>